<keyword evidence="2" id="KW-0812">Transmembrane</keyword>
<reference evidence="4" key="1">
    <citation type="journal article" date="2019" name="Int. J. Syst. Evol. Microbiol.">
        <title>The Global Catalogue of Microorganisms (GCM) 10K type strain sequencing project: providing services to taxonomists for standard genome sequencing and annotation.</title>
        <authorList>
            <consortium name="The Broad Institute Genomics Platform"/>
            <consortium name="The Broad Institute Genome Sequencing Center for Infectious Disease"/>
            <person name="Wu L."/>
            <person name="Ma J."/>
        </authorList>
    </citation>
    <scope>NUCLEOTIDE SEQUENCE [LARGE SCALE GENOMIC DNA]</scope>
    <source>
        <strain evidence="4">JCM 14370</strain>
    </source>
</reference>
<gene>
    <name evidence="3" type="ORF">GCM10008938_43550</name>
</gene>
<evidence type="ECO:0000256" key="2">
    <source>
        <dbReference type="SAM" id="Phobius"/>
    </source>
</evidence>
<evidence type="ECO:0000256" key="1">
    <source>
        <dbReference type="SAM" id="MobiDB-lite"/>
    </source>
</evidence>
<organism evidence="3 4">
    <name type="scientific">Deinococcus roseus</name>
    <dbReference type="NCBI Taxonomy" id="392414"/>
    <lineage>
        <taxon>Bacteria</taxon>
        <taxon>Thermotogati</taxon>
        <taxon>Deinococcota</taxon>
        <taxon>Deinococci</taxon>
        <taxon>Deinococcales</taxon>
        <taxon>Deinococcaceae</taxon>
        <taxon>Deinococcus</taxon>
    </lineage>
</organism>
<name>A0ABQ2DD85_9DEIO</name>
<sequence length="62" mass="7057">MKALWISLGSTLAGAILLYFALGWYHTFQDARRHLKAADEDRDQGHPDILQRRRPSPPVPMA</sequence>
<evidence type="ECO:0000313" key="3">
    <source>
        <dbReference type="EMBL" id="GGJ52861.1"/>
    </source>
</evidence>
<comment type="caution">
    <text evidence="3">The sequence shown here is derived from an EMBL/GenBank/DDBJ whole genome shotgun (WGS) entry which is preliminary data.</text>
</comment>
<feature type="transmembrane region" description="Helical" evidence="2">
    <location>
        <begin position="6"/>
        <end position="25"/>
    </location>
</feature>
<keyword evidence="2" id="KW-1133">Transmembrane helix</keyword>
<proteinExistence type="predicted"/>
<evidence type="ECO:0000313" key="4">
    <source>
        <dbReference type="Proteomes" id="UP000632222"/>
    </source>
</evidence>
<keyword evidence="2" id="KW-0472">Membrane</keyword>
<protein>
    <submittedName>
        <fullName evidence="3">Uncharacterized protein</fullName>
    </submittedName>
</protein>
<keyword evidence="4" id="KW-1185">Reference proteome</keyword>
<feature type="compositionally biased region" description="Basic and acidic residues" evidence="1">
    <location>
        <begin position="37"/>
        <end position="51"/>
    </location>
</feature>
<dbReference type="EMBL" id="BMOD01000025">
    <property type="protein sequence ID" value="GGJ52861.1"/>
    <property type="molecule type" value="Genomic_DNA"/>
</dbReference>
<dbReference type="Proteomes" id="UP000632222">
    <property type="component" value="Unassembled WGS sequence"/>
</dbReference>
<feature type="region of interest" description="Disordered" evidence="1">
    <location>
        <begin position="37"/>
        <end position="62"/>
    </location>
</feature>
<accession>A0ABQ2DD85</accession>
<dbReference type="RefSeq" id="WP_189006941.1">
    <property type="nucleotide sequence ID" value="NZ_BMOD01000025.1"/>
</dbReference>